<evidence type="ECO:0000313" key="1">
    <source>
        <dbReference type="EMBL" id="OKZ31602.1"/>
    </source>
</evidence>
<dbReference type="InterPro" id="IPR011004">
    <property type="entry name" value="Trimer_LpxA-like_sf"/>
</dbReference>
<dbReference type="AlphaFoldDB" id="A0A1Q6HYG0"/>
<organism evidence="1 2">
    <name type="scientific">Bacteroides uniformis</name>
    <dbReference type="NCBI Taxonomy" id="820"/>
    <lineage>
        <taxon>Bacteria</taxon>
        <taxon>Pseudomonadati</taxon>
        <taxon>Bacteroidota</taxon>
        <taxon>Bacteroidia</taxon>
        <taxon>Bacteroidales</taxon>
        <taxon>Bacteroidaceae</taxon>
        <taxon>Bacteroides</taxon>
    </lineage>
</organism>
<dbReference type="Proteomes" id="UP000186549">
    <property type="component" value="Unassembled WGS sequence"/>
</dbReference>
<dbReference type="SUPFAM" id="SSF51161">
    <property type="entry name" value="Trimeric LpxA-like enzymes"/>
    <property type="match status" value="1"/>
</dbReference>
<proteinExistence type="predicted"/>
<sequence>MNLLDKLIYHCSQPRLRLLHSLFFNFKLLPIKQAIKLPIYIYGPIKFYWLCGKIELRSEKIFSGMIKLGRNNEFFNGTDKSSFILMEKNSKIIFEGPCAIGNNYKIRVTQNAELIFGAYTFFGSSIKFICSNKIKIGAYTRCAYESQFVDSNFHFVLNMKTGNVTRRESEILIGKCNWIGNRTSITKGSKTKDFSIICAGSLMNKDYTQNEENFIMLGGSPAKVLTSGLKRIFSTEIEKDIIYFFNNNPKANNYNLTSELSDDFKDIHYWFEHMM</sequence>
<gene>
    <name evidence="1" type="ORF">BHV79_13250</name>
</gene>
<comment type="caution">
    <text evidence="1">The sequence shown here is derived from an EMBL/GenBank/DDBJ whole genome shotgun (WGS) entry which is preliminary data.</text>
</comment>
<name>A0A1Q6HYG0_BACUN</name>
<evidence type="ECO:0008006" key="3">
    <source>
        <dbReference type="Google" id="ProtNLM"/>
    </source>
</evidence>
<evidence type="ECO:0000313" key="2">
    <source>
        <dbReference type="Proteomes" id="UP000186549"/>
    </source>
</evidence>
<accession>A0A1Q6HYG0</accession>
<protein>
    <recommendedName>
        <fullName evidence="3">Transferase</fullName>
    </recommendedName>
</protein>
<reference evidence="1 2" key="1">
    <citation type="journal article" date="2016" name="Nat. Biotechnol.">
        <title>Measurement of bacterial replication rates in microbial communities.</title>
        <authorList>
            <person name="Brown C.T."/>
            <person name="Olm M.R."/>
            <person name="Thomas B.C."/>
            <person name="Banfield J.F."/>
        </authorList>
    </citation>
    <scope>NUCLEOTIDE SEQUENCE [LARGE SCALE GENOMIC DNA]</scope>
    <source>
        <strain evidence="1">45_41</strain>
    </source>
</reference>
<dbReference type="Gene3D" id="2.160.10.10">
    <property type="entry name" value="Hexapeptide repeat proteins"/>
    <property type="match status" value="1"/>
</dbReference>
<dbReference type="EMBL" id="MNQU01000252">
    <property type="protein sequence ID" value="OKZ31602.1"/>
    <property type="molecule type" value="Genomic_DNA"/>
</dbReference>